<accession>A0A1X7TJT4</accession>
<evidence type="ECO:0000313" key="2">
    <source>
        <dbReference type="EnsemblMetazoa" id="Aqu2.1.15058_001"/>
    </source>
</evidence>
<organism evidence="2">
    <name type="scientific">Amphimedon queenslandica</name>
    <name type="common">Sponge</name>
    <dbReference type="NCBI Taxonomy" id="400682"/>
    <lineage>
        <taxon>Eukaryota</taxon>
        <taxon>Metazoa</taxon>
        <taxon>Porifera</taxon>
        <taxon>Demospongiae</taxon>
        <taxon>Heteroscleromorpha</taxon>
        <taxon>Haplosclerida</taxon>
        <taxon>Niphatidae</taxon>
        <taxon>Amphimedon</taxon>
    </lineage>
</organism>
<sequence length="57" mass="6351">MDLMFFLLMSQVFSLNAIVDFASGRSSLQNTSEGQSTHVNSYMGEYIMSGKNSNCNF</sequence>
<protein>
    <submittedName>
        <fullName evidence="2">Uncharacterized protein</fullName>
    </submittedName>
</protein>
<dbReference type="AlphaFoldDB" id="A0A1X7TJT4"/>
<dbReference type="InParanoid" id="A0A1X7TJT4"/>
<keyword evidence="1" id="KW-0732">Signal</keyword>
<proteinExistence type="predicted"/>
<dbReference type="EnsemblMetazoa" id="Aqu2.1.15058_001">
    <property type="protein sequence ID" value="Aqu2.1.15058_001"/>
    <property type="gene ID" value="Aqu2.1.15058"/>
</dbReference>
<feature type="chain" id="PRO_5012281902" evidence="1">
    <location>
        <begin position="25"/>
        <end position="57"/>
    </location>
</feature>
<reference evidence="2" key="1">
    <citation type="submission" date="2017-05" db="UniProtKB">
        <authorList>
            <consortium name="EnsemblMetazoa"/>
        </authorList>
    </citation>
    <scope>IDENTIFICATION</scope>
</reference>
<feature type="signal peptide" evidence="1">
    <location>
        <begin position="1"/>
        <end position="24"/>
    </location>
</feature>
<evidence type="ECO:0000256" key="1">
    <source>
        <dbReference type="SAM" id="SignalP"/>
    </source>
</evidence>
<name>A0A1X7TJT4_AMPQE</name>